<evidence type="ECO:0000313" key="3">
    <source>
        <dbReference type="EMBL" id="AEN99266.1"/>
    </source>
</evidence>
<keyword evidence="4" id="KW-1185">Reference proteome</keyword>
<dbReference type="eggNOG" id="COG3493">
    <property type="taxonomic scope" value="Bacteria"/>
</dbReference>
<keyword evidence="1 2" id="KW-0472">Membrane</keyword>
<feature type="transmembrane region" description="Helical" evidence="2">
    <location>
        <begin position="152"/>
        <end position="174"/>
    </location>
</feature>
<dbReference type="Pfam" id="PF03390">
    <property type="entry name" value="2HCT"/>
    <property type="match status" value="1"/>
</dbReference>
<comment type="subcellular location">
    <subcellularLocation>
        <location evidence="1">Cell membrane</location>
    </subcellularLocation>
</comment>
<dbReference type="PIRSF" id="PIRSF005348">
    <property type="entry name" value="YxkH"/>
    <property type="match status" value="1"/>
</dbReference>
<dbReference type="Proteomes" id="UP000001285">
    <property type="component" value="Chromosome"/>
</dbReference>
<name>G2KVM2_FRUST</name>
<comment type="similarity">
    <text evidence="1">Belongs to the 2-hydroxycarboxylate transporter (2-HCT) (TC 2.A.24) family.</text>
</comment>
<evidence type="ECO:0000256" key="1">
    <source>
        <dbReference type="PIRNR" id="PIRNR005348"/>
    </source>
</evidence>
<dbReference type="GO" id="GO:0015293">
    <property type="term" value="F:symporter activity"/>
    <property type="evidence" value="ECO:0007669"/>
    <property type="project" value="UniProtKB-UniRule"/>
</dbReference>
<sequence length="445" mass="47206">MNHTMKEEFTFMNNEKQNSSSLISRLENFKIDGFGLVFYAIIGIIFVAAVLIHALPNDILGALFTMVVLGNVCYFLGSKLPIFRSYLGGGAFFALMAPATLVFFHLIPTYVVSDVHTFLSTDNFLNFYIVALITSAILGMNRDMLLKAAVRFLPVAIISAAIAFVAVGLVSMLIGKGFSYGALYVAFPAMGGGVGAGAVPLSKIYASSMHGAAAGYFSHLLPAVILANIFAILGASWVSKLLSNSKYNGHGQMLPGEFKASKTDASAFSFTKLGVGMAVAGTIYLVGEILTKLVPMVNDFAFIIILVIVLKATGLIPKYYEESAVTFGQSVTKTCTHALLAGMGLAMVDLNVLTSSITWQLVLLVLVSIVAISTSAFFLGKLFGLYPVEAAITAGFIDNSMGGTGNVSVLAACDRMQLIAFAQMGNRLCGAITLVVSGFYIAFFG</sequence>
<dbReference type="AlphaFoldDB" id="G2KVM2"/>
<feature type="transmembrane region" description="Helical" evidence="2">
    <location>
        <begin position="213"/>
        <end position="238"/>
    </location>
</feature>
<evidence type="ECO:0000256" key="2">
    <source>
        <dbReference type="SAM" id="Phobius"/>
    </source>
</evidence>
<feature type="transmembrane region" description="Helical" evidence="2">
    <location>
        <begin position="89"/>
        <end position="111"/>
    </location>
</feature>
<gene>
    <name evidence="3" type="primary">citP</name>
    <name evidence="3" type="ordered locus">LSA_08630</name>
</gene>
<feature type="transmembrane region" description="Helical" evidence="2">
    <location>
        <begin position="267"/>
        <end position="287"/>
    </location>
</feature>
<feature type="transmembrane region" description="Helical" evidence="2">
    <location>
        <begin position="180"/>
        <end position="201"/>
    </location>
</feature>
<organism evidence="3 4">
    <name type="scientific">Fructilactobacillus sanfranciscensis (strain TMW 1.1304)</name>
    <name type="common">Lactobacillus sanfranciscensis</name>
    <dbReference type="NCBI Taxonomy" id="714313"/>
    <lineage>
        <taxon>Bacteria</taxon>
        <taxon>Bacillati</taxon>
        <taxon>Bacillota</taxon>
        <taxon>Bacilli</taxon>
        <taxon>Lactobacillales</taxon>
        <taxon>Lactobacillaceae</taxon>
        <taxon>Fructilactobacillus</taxon>
    </lineage>
</organism>
<feature type="transmembrane region" description="Helical" evidence="2">
    <location>
        <begin position="299"/>
        <end position="320"/>
    </location>
</feature>
<dbReference type="KEGG" id="lsn:LSA_08630"/>
<feature type="transmembrane region" description="Helical" evidence="2">
    <location>
        <begin position="59"/>
        <end position="77"/>
    </location>
</feature>
<dbReference type="HOGENOM" id="CLU_041211_0_1_9"/>
<keyword evidence="2" id="KW-1133">Transmembrane helix</keyword>
<dbReference type="EMBL" id="CP002461">
    <property type="protein sequence ID" value="AEN99266.1"/>
    <property type="molecule type" value="Genomic_DNA"/>
</dbReference>
<feature type="transmembrane region" description="Helical" evidence="2">
    <location>
        <begin position="33"/>
        <end position="53"/>
    </location>
</feature>
<dbReference type="PANTHER" id="PTHR40033:SF1">
    <property type="entry name" value="CITRATE-SODIUM SYMPORTER"/>
    <property type="match status" value="1"/>
</dbReference>
<dbReference type="GO" id="GO:0005886">
    <property type="term" value="C:plasma membrane"/>
    <property type="evidence" value="ECO:0007669"/>
    <property type="project" value="UniProtKB-SubCell"/>
</dbReference>
<accession>G2KVM2</accession>
<keyword evidence="2" id="KW-0812">Transmembrane</keyword>
<feature type="transmembrane region" description="Helical" evidence="2">
    <location>
        <begin position="425"/>
        <end position="443"/>
    </location>
</feature>
<dbReference type="GO" id="GO:0008514">
    <property type="term" value="F:organic anion transmembrane transporter activity"/>
    <property type="evidence" value="ECO:0007669"/>
    <property type="project" value="InterPro"/>
</dbReference>
<proteinExistence type="inferred from homology"/>
<feature type="transmembrane region" description="Helical" evidence="2">
    <location>
        <begin position="123"/>
        <end position="140"/>
    </location>
</feature>
<protein>
    <submittedName>
        <fullName evidence="3">Citrate-sodium symporter</fullName>
    </submittedName>
</protein>
<dbReference type="InterPro" id="IPR004679">
    <property type="entry name" value="2-OHcarboxylate_transport"/>
</dbReference>
<keyword evidence="1" id="KW-0769">Symport</keyword>
<keyword evidence="1" id="KW-1003">Cell membrane</keyword>
<feature type="transmembrane region" description="Helical" evidence="2">
    <location>
        <begin position="357"/>
        <end position="379"/>
    </location>
</feature>
<dbReference type="PANTHER" id="PTHR40033">
    <property type="entry name" value="NA(+)-MALATE SYMPORTER"/>
    <property type="match status" value="1"/>
</dbReference>
<reference evidence="3 4" key="1">
    <citation type="journal article" date="2011" name="Microb. Cell Fact.">
        <title>Genomic analysis reveals Lactobacillus sanfranciscensis as stable element in traditional sourdoughs.</title>
        <authorList>
            <person name="Vogel R.F."/>
            <person name="Pavlovic M."/>
            <person name="Ehrmann M.A."/>
            <person name="Wiezer A."/>
            <person name="Liesegang H."/>
            <person name="Offschanka S."/>
            <person name="Voget S."/>
            <person name="Angelov A."/>
            <person name="Bocker G."/>
            <person name="Liebl W."/>
        </authorList>
    </citation>
    <scope>NUCLEOTIDE SEQUENCE [LARGE SCALE GENOMIC DNA]</scope>
    <source>
        <strain evidence="3 4">TMW 1.1304</strain>
    </source>
</reference>
<evidence type="ECO:0000313" key="4">
    <source>
        <dbReference type="Proteomes" id="UP000001285"/>
    </source>
</evidence>
<dbReference type="STRING" id="714313.LSA_08630"/>
<keyword evidence="1" id="KW-0813">Transport</keyword>